<dbReference type="EMBL" id="JAQQWL010000011">
    <property type="protein sequence ID" value="KAK8050450.1"/>
    <property type="molecule type" value="Genomic_DNA"/>
</dbReference>
<evidence type="ECO:0000313" key="1">
    <source>
        <dbReference type="EMBL" id="KAK8050450.1"/>
    </source>
</evidence>
<accession>A0ABR1TX55</accession>
<name>A0ABR1TX55_9PEZI</name>
<reference evidence="1 2" key="1">
    <citation type="submission" date="2023-01" db="EMBL/GenBank/DDBJ databases">
        <title>Analysis of 21 Apiospora genomes using comparative genomics revels a genus with tremendous synthesis potential of carbohydrate active enzymes and secondary metabolites.</title>
        <authorList>
            <person name="Sorensen T."/>
        </authorList>
    </citation>
    <scope>NUCLEOTIDE SEQUENCE [LARGE SCALE GENOMIC DNA]</scope>
    <source>
        <strain evidence="1 2">CBS 135458</strain>
    </source>
</reference>
<comment type="caution">
    <text evidence="1">The sequence shown here is derived from an EMBL/GenBank/DDBJ whole genome shotgun (WGS) entry which is preliminary data.</text>
</comment>
<dbReference type="RefSeq" id="XP_066712699.1">
    <property type="nucleotide sequence ID" value="XM_066863589.1"/>
</dbReference>
<organism evidence="1 2">
    <name type="scientific">Apiospora phragmitis</name>
    <dbReference type="NCBI Taxonomy" id="2905665"/>
    <lineage>
        <taxon>Eukaryota</taxon>
        <taxon>Fungi</taxon>
        <taxon>Dikarya</taxon>
        <taxon>Ascomycota</taxon>
        <taxon>Pezizomycotina</taxon>
        <taxon>Sordariomycetes</taxon>
        <taxon>Xylariomycetidae</taxon>
        <taxon>Amphisphaeriales</taxon>
        <taxon>Apiosporaceae</taxon>
        <taxon>Apiospora</taxon>
    </lineage>
</organism>
<keyword evidence="2" id="KW-1185">Reference proteome</keyword>
<dbReference type="GeneID" id="92096652"/>
<dbReference type="InterPro" id="IPR036026">
    <property type="entry name" value="Seven-hairpin_glycosidases"/>
</dbReference>
<dbReference type="SUPFAM" id="SSF48225">
    <property type="entry name" value="Seven-hairpin glycosidases"/>
    <property type="match status" value="1"/>
</dbReference>
<keyword evidence="1" id="KW-0378">Hydrolase</keyword>
<proteinExistence type="predicted"/>
<dbReference type="GO" id="GO:0016787">
    <property type="term" value="F:hydrolase activity"/>
    <property type="evidence" value="ECO:0007669"/>
    <property type="project" value="UniProtKB-KW"/>
</dbReference>
<dbReference type="Proteomes" id="UP001480595">
    <property type="component" value="Unassembled WGS sequence"/>
</dbReference>
<gene>
    <name evidence="1" type="ORF">PG994_012180</name>
</gene>
<protein>
    <submittedName>
        <fullName evidence="1">Glycoside hydrolase family 47 protein</fullName>
    </submittedName>
</protein>
<sequence length="87" mass="9756">MKWLYWLIGLDDLTCWQRPALPDAAFKRDAVYSARATDLADRQLAAFESRSGVPYASVNLGVIGYSSQVRDHLKPPWHHVGADREGA</sequence>
<evidence type="ECO:0000313" key="2">
    <source>
        <dbReference type="Proteomes" id="UP001480595"/>
    </source>
</evidence>